<evidence type="ECO:0000256" key="1">
    <source>
        <dbReference type="SAM" id="MobiDB-lite"/>
    </source>
</evidence>
<proteinExistence type="predicted"/>
<evidence type="ECO:0008006" key="5">
    <source>
        <dbReference type="Google" id="ProtNLM"/>
    </source>
</evidence>
<feature type="transmembrane region" description="Helical" evidence="2">
    <location>
        <begin position="31"/>
        <end position="53"/>
    </location>
</feature>
<evidence type="ECO:0000256" key="2">
    <source>
        <dbReference type="SAM" id="Phobius"/>
    </source>
</evidence>
<feature type="transmembrane region" description="Helical" evidence="2">
    <location>
        <begin position="95"/>
        <end position="121"/>
    </location>
</feature>
<keyword evidence="2" id="KW-0472">Membrane</keyword>
<comment type="caution">
    <text evidence="3">The sequence shown here is derived from an EMBL/GenBank/DDBJ whole genome shotgun (WGS) entry which is preliminary data.</text>
</comment>
<feature type="region of interest" description="Disordered" evidence="1">
    <location>
        <begin position="390"/>
        <end position="410"/>
    </location>
</feature>
<dbReference type="AlphaFoldDB" id="A0A9W7XHQ9"/>
<dbReference type="EMBL" id="JANBOH010000252">
    <property type="protein sequence ID" value="KAJ1643475.1"/>
    <property type="molecule type" value="Genomic_DNA"/>
</dbReference>
<sequence length="553" mass="62605">MYYDFSPDEQERVEVAALFGIKLDPIGYVDLTAVIFFSIILGVGFIANIYIWINRDYAPLKAKNIPLMTGIFLHSVFFLLGDLTLCGLVHVRGPFFGNCILMLVWFRSMLGNFSLGALLTIRSYKFYRVFCKNKPVYGYMRILPYVLYIVLIFFVGLISTLVPRRMTMLYLESIEFCAVNQDLVTTYSVMLWGMWGVYMVMMWLLRNVRSSFNEFKEMAISLGVLVICTISNQALLYSVPLLPTVLHWRILLVAMDQFTANYIWWLIMLKPLYHCIFNHESYLSYWKQKMTNDGLRAQYGMGATDTEISINSATLVGRAQTSHSKNDKSDPSFTESTRIAISQLAALSESHNDNADSLDPRWKGPAKKTMLDESENFHFRRSISFSQDFSRRKSEPYVSAEKTNGQSERRSRYRMLTQCVLSYHDGDSRASLGTDKDGGLLNALGVAGLQKDTALDSNHGNNSQHCNESDIVATTLPQIHTETSLNLQPGLKKASPAPSTAFLSLLHRPDARSSNVGNNDHGDGQRWQHQQHSDTDLSMLSTGDGYSGNRQLL</sequence>
<evidence type="ECO:0000313" key="3">
    <source>
        <dbReference type="EMBL" id="KAJ1643475.1"/>
    </source>
</evidence>
<feature type="transmembrane region" description="Helical" evidence="2">
    <location>
        <begin position="65"/>
        <end position="83"/>
    </location>
</feature>
<keyword evidence="4" id="KW-1185">Reference proteome</keyword>
<name>A0A9W7XHQ9_9FUNG</name>
<reference evidence="3" key="1">
    <citation type="submission" date="2022-07" db="EMBL/GenBank/DDBJ databases">
        <title>Phylogenomic reconstructions and comparative analyses of Kickxellomycotina fungi.</title>
        <authorList>
            <person name="Reynolds N.K."/>
            <person name="Stajich J.E."/>
            <person name="Barry K."/>
            <person name="Grigoriev I.V."/>
            <person name="Crous P."/>
            <person name="Smith M.E."/>
        </authorList>
    </citation>
    <scope>NUCLEOTIDE SEQUENCE</scope>
    <source>
        <strain evidence="3">NBRC 105413</strain>
    </source>
</reference>
<dbReference type="Proteomes" id="UP001145021">
    <property type="component" value="Unassembled WGS sequence"/>
</dbReference>
<feature type="transmembrane region" description="Helical" evidence="2">
    <location>
        <begin position="189"/>
        <end position="206"/>
    </location>
</feature>
<keyword evidence="2" id="KW-1133">Transmembrane helix</keyword>
<evidence type="ECO:0000313" key="4">
    <source>
        <dbReference type="Proteomes" id="UP001145021"/>
    </source>
</evidence>
<feature type="transmembrane region" description="Helical" evidence="2">
    <location>
        <begin position="142"/>
        <end position="162"/>
    </location>
</feature>
<protein>
    <recommendedName>
        <fullName evidence="5">G-protein coupled receptors family 3 profile domain-containing protein</fullName>
    </recommendedName>
</protein>
<feature type="transmembrane region" description="Helical" evidence="2">
    <location>
        <begin position="218"/>
        <end position="239"/>
    </location>
</feature>
<organism evidence="3 4">
    <name type="scientific">Coemansia asiatica</name>
    <dbReference type="NCBI Taxonomy" id="1052880"/>
    <lineage>
        <taxon>Eukaryota</taxon>
        <taxon>Fungi</taxon>
        <taxon>Fungi incertae sedis</taxon>
        <taxon>Zoopagomycota</taxon>
        <taxon>Kickxellomycotina</taxon>
        <taxon>Kickxellomycetes</taxon>
        <taxon>Kickxellales</taxon>
        <taxon>Kickxellaceae</taxon>
        <taxon>Coemansia</taxon>
    </lineage>
</organism>
<feature type="region of interest" description="Disordered" evidence="1">
    <location>
        <begin position="510"/>
        <end position="553"/>
    </location>
</feature>
<feature type="compositionally biased region" description="Basic and acidic residues" evidence="1">
    <location>
        <begin position="520"/>
        <end position="535"/>
    </location>
</feature>
<gene>
    <name evidence="3" type="ORF">LPJ64_004763</name>
</gene>
<keyword evidence="2" id="KW-0812">Transmembrane</keyword>
<accession>A0A9W7XHQ9</accession>